<protein>
    <submittedName>
        <fullName evidence="2">Uncharacterized protein</fullName>
    </submittedName>
</protein>
<proteinExistence type="predicted"/>
<evidence type="ECO:0000313" key="2">
    <source>
        <dbReference type="EnsemblPlants" id="OMERI06G06950.1"/>
    </source>
</evidence>
<keyword evidence="1" id="KW-0812">Transmembrane</keyword>
<dbReference type="HOGENOM" id="CLU_533612_0_0_1"/>
<name>A0A0E0DY74_9ORYZ</name>
<reference evidence="2" key="2">
    <citation type="submission" date="2018-05" db="EMBL/GenBank/DDBJ databases">
        <title>OmerRS3 (Oryza meridionalis Reference Sequence Version 3).</title>
        <authorList>
            <person name="Zhang J."/>
            <person name="Kudrna D."/>
            <person name="Lee S."/>
            <person name="Talag J."/>
            <person name="Welchert J."/>
            <person name="Wing R.A."/>
        </authorList>
    </citation>
    <scope>NUCLEOTIDE SEQUENCE [LARGE SCALE GENOMIC DNA]</scope>
    <source>
        <strain evidence="2">cv. OR44</strain>
    </source>
</reference>
<dbReference type="AlphaFoldDB" id="A0A0E0DY74"/>
<dbReference type="EnsemblPlants" id="OMERI06G06950.1">
    <property type="protein sequence ID" value="OMERI06G06950.1"/>
    <property type="gene ID" value="OMERI06G06950"/>
</dbReference>
<keyword evidence="1" id="KW-0472">Membrane</keyword>
<keyword evidence="1" id="KW-1133">Transmembrane helix</keyword>
<dbReference type="Proteomes" id="UP000008021">
    <property type="component" value="Chromosome 6"/>
</dbReference>
<evidence type="ECO:0000313" key="3">
    <source>
        <dbReference type="Proteomes" id="UP000008021"/>
    </source>
</evidence>
<keyword evidence="3" id="KW-1185">Reference proteome</keyword>
<accession>A0A0E0DY74</accession>
<organism evidence="2">
    <name type="scientific">Oryza meridionalis</name>
    <dbReference type="NCBI Taxonomy" id="40149"/>
    <lineage>
        <taxon>Eukaryota</taxon>
        <taxon>Viridiplantae</taxon>
        <taxon>Streptophyta</taxon>
        <taxon>Embryophyta</taxon>
        <taxon>Tracheophyta</taxon>
        <taxon>Spermatophyta</taxon>
        <taxon>Magnoliopsida</taxon>
        <taxon>Liliopsida</taxon>
        <taxon>Poales</taxon>
        <taxon>Poaceae</taxon>
        <taxon>BOP clade</taxon>
        <taxon>Oryzoideae</taxon>
        <taxon>Oryzeae</taxon>
        <taxon>Oryzinae</taxon>
        <taxon>Oryza</taxon>
    </lineage>
</organism>
<reference evidence="2" key="1">
    <citation type="submission" date="2015-04" db="UniProtKB">
        <authorList>
            <consortium name="EnsemblPlants"/>
        </authorList>
    </citation>
    <scope>IDENTIFICATION</scope>
</reference>
<sequence>MFRLAGFGRRHLPLHRVVATGGAKHGGLLGSEYPTTGLFNFFTGLVVLICGVHLVFVLWLIINQEDVCNLRLEAACMPTMPEGILKVKCLASVVGGFWTKHCMSSGVSPRNFSTAVNSSTELDPISDKDRGTACVMEDFTLEIGDSESFLQNYDKSSLKVEEMLDRSSLKEEYARDVRPILASKLLLVNRPLDGEWLAYVNALTHSVLKCSPLYLTSLDVMLEKRKLGEKEWNQFLGHILSNRIAVADDDWLHAFGCTEKHHFHHGIKGPCEDGSFFRGGSDSTYDEHAQIATISADLMKDAKLSWCAVYRDIPCPNILFAEAFGMYLLLKHCLKLNLKRGSVWTDNKLLYELLLGSRSVNANDSTYRIIQLLRILIAKFEVLIPCWVPRELLFVADGIARVIKDFEANLLEGQHINDEAVKIEAKRSVMQFLAKNSLPGKKKKLVVVAGSDVPEDCYADSRACSIILSLPHEVQKLEMRGINEVNVETFAFFNGAVFDPTRLYDKKSRKK</sequence>
<feature type="transmembrane region" description="Helical" evidence="1">
    <location>
        <begin position="38"/>
        <end position="62"/>
    </location>
</feature>
<dbReference type="Gramene" id="OMERI06G06950.1">
    <property type="protein sequence ID" value="OMERI06G06950.1"/>
    <property type="gene ID" value="OMERI06G06950"/>
</dbReference>
<evidence type="ECO:0000256" key="1">
    <source>
        <dbReference type="SAM" id="Phobius"/>
    </source>
</evidence>